<dbReference type="AlphaFoldDB" id="A0A256A148"/>
<feature type="domain" description="Methyltransferase FkbM" evidence="1">
    <location>
        <begin position="91"/>
        <end position="256"/>
    </location>
</feature>
<dbReference type="PANTHER" id="PTHR34203:SF15">
    <property type="entry name" value="SLL1173 PROTEIN"/>
    <property type="match status" value="1"/>
</dbReference>
<evidence type="ECO:0000313" key="2">
    <source>
        <dbReference type="EMBL" id="OYQ47426.1"/>
    </source>
</evidence>
<dbReference type="SUPFAM" id="SSF53335">
    <property type="entry name" value="S-adenosyl-L-methionine-dependent methyltransferases"/>
    <property type="match status" value="1"/>
</dbReference>
<dbReference type="InterPro" id="IPR006342">
    <property type="entry name" value="FkbM_mtfrase"/>
</dbReference>
<dbReference type="CDD" id="cd02440">
    <property type="entry name" value="AdoMet_MTases"/>
    <property type="match status" value="1"/>
</dbReference>
<dbReference type="Gene3D" id="3.40.50.150">
    <property type="entry name" value="Vaccinia Virus protein VP39"/>
    <property type="match status" value="1"/>
</dbReference>
<dbReference type="RefSeq" id="WP_094485307.1">
    <property type="nucleotide sequence ID" value="NZ_NOXX01000144.1"/>
</dbReference>
<dbReference type="InterPro" id="IPR029063">
    <property type="entry name" value="SAM-dependent_MTases_sf"/>
</dbReference>
<name>A0A256A148_9FLAO</name>
<dbReference type="InterPro" id="IPR052514">
    <property type="entry name" value="SAM-dependent_MTase"/>
</dbReference>
<dbReference type="NCBIfam" id="TIGR01444">
    <property type="entry name" value="fkbM_fam"/>
    <property type="match status" value="1"/>
</dbReference>
<dbReference type="Pfam" id="PF05050">
    <property type="entry name" value="Methyltransf_21"/>
    <property type="match status" value="1"/>
</dbReference>
<reference evidence="2 3" key="1">
    <citation type="submission" date="2017-07" db="EMBL/GenBank/DDBJ databases">
        <title>Flavobacterium cyanobacteriorum sp. nov., isolated from cyanobacterial aggregates in a eutrophic lake.</title>
        <authorList>
            <person name="Cai H."/>
        </authorList>
    </citation>
    <scope>NUCLEOTIDE SEQUENCE [LARGE SCALE GENOMIC DNA]</scope>
    <source>
        <strain evidence="2 3">TH167</strain>
    </source>
</reference>
<dbReference type="EMBL" id="NOXX01000144">
    <property type="protein sequence ID" value="OYQ47426.1"/>
    <property type="molecule type" value="Genomic_DNA"/>
</dbReference>
<comment type="caution">
    <text evidence="2">The sequence shown here is derived from an EMBL/GenBank/DDBJ whole genome shotgun (WGS) entry which is preliminary data.</text>
</comment>
<accession>A0A256A148</accession>
<protein>
    <recommendedName>
        <fullName evidence="1">Methyltransferase FkbM domain-containing protein</fullName>
    </recommendedName>
</protein>
<keyword evidence="3" id="KW-1185">Reference proteome</keyword>
<evidence type="ECO:0000313" key="3">
    <source>
        <dbReference type="Proteomes" id="UP000216035"/>
    </source>
</evidence>
<sequence length="283" mass="32702">MIKTLLFWVRKFKAVFQVAEAKLVAIQKKNQIKEWNILFKSTDSVIFPLSPTIKIKLFKQSAISELIYRGFEESEIQFLKETLTEGDYFLDIGANIGLFSLFAAEKVGSSGKVIAFEPAPDTFQKLTENIQINNFTNVELHNLGVSDQVAKIPFFVSQNGYDAWNSFGKLTNKSQTISTEVEVKPLDSLLQETDISKIKLVKIDVEGWEKFVLQGGEHFFKTQQPIVMMEFTESTCFEVGYMVQELYDIMETYGYRWYELKNQQLIPHKKQLHYPYNNLIAKK</sequence>
<evidence type="ECO:0000259" key="1">
    <source>
        <dbReference type="Pfam" id="PF05050"/>
    </source>
</evidence>
<dbReference type="Proteomes" id="UP000216035">
    <property type="component" value="Unassembled WGS sequence"/>
</dbReference>
<dbReference type="PANTHER" id="PTHR34203">
    <property type="entry name" value="METHYLTRANSFERASE, FKBM FAMILY PROTEIN"/>
    <property type="match status" value="1"/>
</dbReference>
<gene>
    <name evidence="2" type="ORF">CHX27_03100</name>
</gene>
<organism evidence="2 3">
    <name type="scientific">Flavobacterium aurantiibacter</name>
    <dbReference type="NCBI Taxonomy" id="2023067"/>
    <lineage>
        <taxon>Bacteria</taxon>
        <taxon>Pseudomonadati</taxon>
        <taxon>Bacteroidota</taxon>
        <taxon>Flavobacteriia</taxon>
        <taxon>Flavobacteriales</taxon>
        <taxon>Flavobacteriaceae</taxon>
        <taxon>Flavobacterium</taxon>
    </lineage>
</organism>
<proteinExistence type="predicted"/>
<dbReference type="OrthoDB" id="9812600at2"/>